<dbReference type="AlphaFoldDB" id="A0A2V1AZR9"/>
<dbReference type="PANTHER" id="PTHR22957">
    <property type="entry name" value="TBC1 DOMAIN FAMILY MEMBER GTPASE-ACTIVATING PROTEIN"/>
    <property type="match status" value="1"/>
</dbReference>
<dbReference type="VEuPathDB" id="FungiDB:CXQ85_003086"/>
<dbReference type="GO" id="GO:0006886">
    <property type="term" value="P:intracellular protein transport"/>
    <property type="evidence" value="ECO:0007669"/>
    <property type="project" value="TreeGrafter"/>
</dbReference>
<dbReference type="Pfam" id="PF00566">
    <property type="entry name" value="RabGAP-TBC"/>
    <property type="match status" value="1"/>
</dbReference>
<dbReference type="Proteomes" id="UP000244309">
    <property type="component" value="Unassembled WGS sequence"/>
</dbReference>
<dbReference type="InterPro" id="IPR000195">
    <property type="entry name" value="Rab-GAP-TBC_dom"/>
</dbReference>
<comment type="subcellular location">
    <subcellularLocation>
        <location evidence="1">Membrane</location>
    </subcellularLocation>
</comment>
<evidence type="ECO:0000313" key="5">
    <source>
        <dbReference type="Proteomes" id="UP000244309"/>
    </source>
</evidence>
<protein>
    <recommendedName>
        <fullName evidence="3">Rab-GAP TBC domain-containing protein</fullName>
    </recommendedName>
</protein>
<dbReference type="InterPro" id="IPR035969">
    <property type="entry name" value="Rab-GAP_TBC_sf"/>
</dbReference>
<dbReference type="InterPro" id="IPR000184">
    <property type="entry name" value="Bac_surfAg_D15"/>
</dbReference>
<dbReference type="GeneID" id="37008417"/>
<dbReference type="Gene3D" id="2.40.160.50">
    <property type="entry name" value="membrane protein fhac: a member of the omp85/tpsb transporter family"/>
    <property type="match status" value="1"/>
</dbReference>
<feature type="domain" description="Rab-GAP TBC" evidence="3">
    <location>
        <begin position="540"/>
        <end position="738"/>
    </location>
</feature>
<dbReference type="EMBL" id="PKFO01000010">
    <property type="protein sequence ID" value="PVH23352.1"/>
    <property type="molecule type" value="Genomic_DNA"/>
</dbReference>
<dbReference type="Gene3D" id="1.10.8.270">
    <property type="entry name" value="putative rabgap domain of human tbc1 domain family member 14 like domains"/>
    <property type="match status" value="1"/>
</dbReference>
<dbReference type="OrthoDB" id="1724197at2759"/>
<dbReference type="STRING" id="45357.A0A2V1AZR9"/>
<dbReference type="PANTHER" id="PTHR22957:SF27">
    <property type="entry name" value="TBC1 DOMAIN FAMILY MEMBER 13"/>
    <property type="match status" value="1"/>
</dbReference>
<dbReference type="GO" id="GO:0005096">
    <property type="term" value="F:GTPase activator activity"/>
    <property type="evidence" value="ECO:0007669"/>
    <property type="project" value="TreeGrafter"/>
</dbReference>
<dbReference type="PROSITE" id="PS50086">
    <property type="entry name" value="TBC_RABGAP"/>
    <property type="match status" value="1"/>
</dbReference>
<evidence type="ECO:0000256" key="2">
    <source>
        <dbReference type="ARBA" id="ARBA00023136"/>
    </source>
</evidence>
<name>A0A2V1AZR9_9ASCO</name>
<evidence type="ECO:0000259" key="3">
    <source>
        <dbReference type="PROSITE" id="PS50086"/>
    </source>
</evidence>
<accession>A0A2V1AZR9</accession>
<comment type="caution">
    <text evidence="4">The sequence shown here is derived from an EMBL/GenBank/DDBJ whole genome shotgun (WGS) entry which is preliminary data.</text>
</comment>
<evidence type="ECO:0000313" key="4">
    <source>
        <dbReference type="EMBL" id="PVH23352.1"/>
    </source>
</evidence>
<sequence length="865" mass="98125">MTSTAGDLSSQILKQDALQYSSTRPVYLSNVEVTGGDYLSRQFFSKLLYPLVDKSDYTLGQLLHSVDKSQDNLLKTNVFRSVKPSLHVDYLHPVPEASTNYNREKSIPTKVIFDLEGEPSVGGNAALGFNTEDNLEVDLGYLNNNFNRNAELINVGVNYRPYKPSEHLISSLKFASNLRDPTYKFVLDLYHSQCNNQSWQLNSVKKSGGTIGVSYGNRSDSLSAFSGLALTKRTAYDIDDGAADSVKYFAGNFIKSSIINRLAYRNVSYYDQLHQVYPENGFAALLSNEISSDQEQEEGASGSTFFVKSALSLNLYKSFFKNSVTAHVFNEAGNIYISGSESSDVLHLSDKFYLGGYKSFKGFARNSVNTEGGSQFYRTGFTVYSRLPEFVQRKRTEGSPLRFYATGLVGNVGDDVLKSSTGAALSGGVGLKYFNEWVDFDIGYFTSRRYRSSDAAGFREWESKLSSSRIIYHRLRQEKDMAVPWHLLEEDNEFYLLPQRSMKNVRSHHVRPTPTQLHRIENVTNDPLAMPENDLESLDPAPLSHSSLDRDAELLVSIVMDVQRLFPGEKFFHDMSDNSITHKRQIITVLFVWSKCNPHVGYKQGIHEVLGLIFLNFKKESVQLPNTNTMSPDERQILSLFDEKYLEHDLFATFNKFTVTSGVVSQFYSSETALMSSINVFNVYLMKVDQLIHYNLITKLRLESQLWIIRYLRLLLLRELGNDLEVPSLLWDKLAAIDTHAGSSPIPDTITFLVVVLLVHIKSELVLCDFSEALSLLLHYPIEAKLRQNPAFMDSVLQDALRLTEYKKNDMKLYEYGRKMNKKYNNNIKVTLGYTSSPSGSVSPSILINVRRILRRKEWLLKNID</sequence>
<gene>
    <name evidence="4" type="ORF">CXQ85_003086</name>
</gene>
<dbReference type="SUPFAM" id="SSF47923">
    <property type="entry name" value="Ypt/Rab-GAP domain of gyp1p"/>
    <property type="match status" value="2"/>
</dbReference>
<dbReference type="RefSeq" id="XP_025344292.1">
    <property type="nucleotide sequence ID" value="XM_025486742.1"/>
</dbReference>
<organism evidence="4 5">
    <name type="scientific">Candidozyma haemuli</name>
    <dbReference type="NCBI Taxonomy" id="45357"/>
    <lineage>
        <taxon>Eukaryota</taxon>
        <taxon>Fungi</taxon>
        <taxon>Dikarya</taxon>
        <taxon>Ascomycota</taxon>
        <taxon>Saccharomycotina</taxon>
        <taxon>Pichiomycetes</taxon>
        <taxon>Metschnikowiaceae</taxon>
        <taxon>Candidozyma</taxon>
    </lineage>
</organism>
<dbReference type="Gene3D" id="1.10.472.80">
    <property type="entry name" value="Ypt/Rab-GAP domain of gyp1p, domain 3"/>
    <property type="match status" value="1"/>
</dbReference>
<keyword evidence="5" id="KW-1185">Reference proteome</keyword>
<evidence type="ECO:0000256" key="1">
    <source>
        <dbReference type="ARBA" id="ARBA00004370"/>
    </source>
</evidence>
<dbReference type="SMART" id="SM00164">
    <property type="entry name" value="TBC"/>
    <property type="match status" value="1"/>
</dbReference>
<proteinExistence type="predicted"/>
<reference evidence="4 5" key="1">
    <citation type="submission" date="2017-12" db="EMBL/GenBank/DDBJ databases">
        <title>Genome Sequence of a Multidrug-Resistant Candida haemulonii Isolate from a Patient with Chronic Leg Ulcers in Israel.</title>
        <authorList>
            <person name="Chow N.A."/>
            <person name="Gade L."/>
            <person name="Batra D."/>
            <person name="Rowe L.A."/>
            <person name="Ben-Ami R."/>
            <person name="Loparev V.N."/>
            <person name="Litvintseva A.P."/>
        </authorList>
    </citation>
    <scope>NUCLEOTIDE SEQUENCE [LARGE SCALE GENOMIC DNA]</scope>
    <source>
        <strain evidence="4 5">B11899</strain>
    </source>
</reference>
<dbReference type="Pfam" id="PF01103">
    <property type="entry name" value="Omp85"/>
    <property type="match status" value="1"/>
</dbReference>
<keyword evidence="2" id="KW-0472">Membrane</keyword>
<dbReference type="GO" id="GO:0019867">
    <property type="term" value="C:outer membrane"/>
    <property type="evidence" value="ECO:0007669"/>
    <property type="project" value="InterPro"/>
</dbReference>